<dbReference type="GO" id="GO:0016282">
    <property type="term" value="C:eukaryotic 43S preinitiation complex"/>
    <property type="evidence" value="ECO:0007669"/>
    <property type="project" value="UniProtKB-UniRule"/>
</dbReference>
<reference evidence="6" key="2">
    <citation type="journal article" date="2024" name="Plant">
        <title>Genomic evolution and insights into agronomic trait innovations of Sesamum species.</title>
        <authorList>
            <person name="Miao H."/>
            <person name="Wang L."/>
            <person name="Qu L."/>
            <person name="Liu H."/>
            <person name="Sun Y."/>
            <person name="Le M."/>
            <person name="Wang Q."/>
            <person name="Wei S."/>
            <person name="Zheng Y."/>
            <person name="Lin W."/>
            <person name="Duan Y."/>
            <person name="Cao H."/>
            <person name="Xiong S."/>
            <person name="Wang X."/>
            <person name="Wei L."/>
            <person name="Li C."/>
            <person name="Ma Q."/>
            <person name="Ju M."/>
            <person name="Zhao R."/>
            <person name="Li G."/>
            <person name="Mu C."/>
            <person name="Tian Q."/>
            <person name="Mei H."/>
            <person name="Zhang T."/>
            <person name="Gao T."/>
            <person name="Zhang H."/>
        </authorList>
    </citation>
    <scope>NUCLEOTIDE SEQUENCE</scope>
    <source>
        <strain evidence="6">G02</strain>
    </source>
</reference>
<evidence type="ECO:0000256" key="4">
    <source>
        <dbReference type="HAMAP-Rule" id="MF_03009"/>
    </source>
</evidence>
<evidence type="ECO:0000256" key="2">
    <source>
        <dbReference type="ARBA" id="ARBA00022540"/>
    </source>
</evidence>
<dbReference type="GO" id="GO:0033290">
    <property type="term" value="C:eukaryotic 48S preinitiation complex"/>
    <property type="evidence" value="ECO:0007669"/>
    <property type="project" value="UniProtKB-UniRule"/>
</dbReference>
<keyword evidence="1 4" id="KW-0963">Cytoplasm</keyword>
<feature type="compositionally biased region" description="Basic and acidic residues" evidence="5">
    <location>
        <begin position="65"/>
        <end position="86"/>
    </location>
</feature>
<protein>
    <recommendedName>
        <fullName evidence="4">Eukaryotic translation initiation factor 3 subunit J</fullName>
        <shortName evidence="4">eIF3j</shortName>
    </recommendedName>
</protein>
<evidence type="ECO:0000313" key="6">
    <source>
        <dbReference type="EMBL" id="KAL0398663.1"/>
    </source>
</evidence>
<feature type="compositionally biased region" description="Basic and acidic residues" evidence="5">
    <location>
        <begin position="47"/>
        <end position="58"/>
    </location>
</feature>
<comment type="caution">
    <text evidence="6">The sequence shown here is derived from an EMBL/GenBank/DDBJ whole genome shotgun (WGS) entry which is preliminary data.</text>
</comment>
<dbReference type="Gene3D" id="1.10.246.60">
    <property type="entry name" value="Eukaryotic translation initiation factor 3 like domains"/>
    <property type="match status" value="1"/>
</dbReference>
<keyword evidence="2 4" id="KW-0396">Initiation factor</keyword>
<dbReference type="InterPro" id="IPR013906">
    <property type="entry name" value="eIF3j"/>
</dbReference>
<comment type="subcellular location">
    <subcellularLocation>
        <location evidence="4">Cytoplasm</location>
    </subcellularLocation>
</comment>
<comment type="similarity">
    <text evidence="4">Belongs to the eIF-3 subunit J family.</text>
</comment>
<feature type="region of interest" description="Disordered" evidence="5">
    <location>
        <begin position="1"/>
        <end position="86"/>
    </location>
</feature>
<name>A0AAW2T1P4_SESRA</name>
<sequence length="384" mass="43435">MDDWEDEPIPDLLKKKEQPKSNWDDEDLDDNEVKDSWEDEDEPAPAPKHEPPPPEKAPKKAAAKSGEKKGKAVEASKEAPLDPIEEKLRQQRLVEEADYKSTAELFAKRGDEKTLDNFIPKTESDFAEYAELISHKLRPYEKSYHYIGLLKAIMRLSLTSLKGADAKEVASSVTAIANEKIKAEKEANAGKKKTVGKKKQLHVGKPDDDVVADTYDDFDEYDFICCLGTLTPTSMLPCFSVVLFPTERKPGQSRLQSSLAVLRVLSHSISLVEQFCFKLTRTFIGEHAQLWTVVMLDATPQTRTRNRKRRKHTSYIKTRPVLNLYNTLTDLLREASANLLAYSSQDCKNPFELGDTVPSMDQKLHTAPPESNSYTWQTLIPLIK</sequence>
<dbReference type="FunFam" id="1.10.246.60:FF:000002">
    <property type="entry name" value="Eukaryotic translation initiation factor 3 subunit J"/>
    <property type="match status" value="1"/>
</dbReference>
<comment type="function">
    <text evidence="4">Component of the eukaryotic translation initiation factor 3 (eIF-3) complex, which is involved in protein synthesis of a specialized repertoire of mRNAs and, together with other initiation factors, stimulates binding of mRNA and methionyl-tRNAi to the 40S ribosome. The eIF-3 complex specifically targets and initiates translation of a subset of mRNAs involved in cell proliferation.</text>
</comment>
<dbReference type="AlphaFoldDB" id="A0AAW2T1P4"/>
<reference evidence="6" key="1">
    <citation type="submission" date="2020-06" db="EMBL/GenBank/DDBJ databases">
        <authorList>
            <person name="Li T."/>
            <person name="Hu X."/>
            <person name="Zhang T."/>
            <person name="Song X."/>
            <person name="Zhang H."/>
            <person name="Dai N."/>
            <person name="Sheng W."/>
            <person name="Hou X."/>
            <person name="Wei L."/>
        </authorList>
    </citation>
    <scope>NUCLEOTIDE SEQUENCE</scope>
    <source>
        <strain evidence="6">G02</strain>
        <tissue evidence="6">Leaf</tissue>
    </source>
</reference>
<gene>
    <name evidence="6" type="ORF">Sradi_2209600</name>
</gene>
<accession>A0AAW2T1P4</accession>
<keyword evidence="3 4" id="KW-0648">Protein biosynthesis</keyword>
<dbReference type="Pfam" id="PF08597">
    <property type="entry name" value="eIF3_subunit"/>
    <property type="match status" value="1"/>
</dbReference>
<dbReference type="InterPro" id="IPR023194">
    <property type="entry name" value="eIF3-like_dom_sf"/>
</dbReference>
<evidence type="ECO:0000256" key="1">
    <source>
        <dbReference type="ARBA" id="ARBA00022490"/>
    </source>
</evidence>
<organism evidence="6">
    <name type="scientific">Sesamum radiatum</name>
    <name type="common">Black benniseed</name>
    <dbReference type="NCBI Taxonomy" id="300843"/>
    <lineage>
        <taxon>Eukaryota</taxon>
        <taxon>Viridiplantae</taxon>
        <taxon>Streptophyta</taxon>
        <taxon>Embryophyta</taxon>
        <taxon>Tracheophyta</taxon>
        <taxon>Spermatophyta</taxon>
        <taxon>Magnoliopsida</taxon>
        <taxon>eudicotyledons</taxon>
        <taxon>Gunneridae</taxon>
        <taxon>Pentapetalae</taxon>
        <taxon>asterids</taxon>
        <taxon>lamiids</taxon>
        <taxon>Lamiales</taxon>
        <taxon>Pedaliaceae</taxon>
        <taxon>Sesamum</taxon>
    </lineage>
</organism>
<feature type="compositionally biased region" description="Basic and acidic residues" evidence="5">
    <location>
        <begin position="12"/>
        <end position="23"/>
    </location>
</feature>
<dbReference type="GO" id="GO:0001732">
    <property type="term" value="P:formation of cytoplasmic translation initiation complex"/>
    <property type="evidence" value="ECO:0007669"/>
    <property type="project" value="UniProtKB-UniRule"/>
</dbReference>
<dbReference type="PANTHER" id="PTHR21681">
    <property type="entry name" value="EUKARYOTIC TRANSLATION INITIATION FACTOR 3 SUBUNIT J"/>
    <property type="match status" value="1"/>
</dbReference>
<dbReference type="PANTHER" id="PTHR21681:SF0">
    <property type="entry name" value="EUKARYOTIC TRANSLATION INITIATION FACTOR 3 SUBUNIT J"/>
    <property type="match status" value="1"/>
</dbReference>
<evidence type="ECO:0000256" key="3">
    <source>
        <dbReference type="ARBA" id="ARBA00022917"/>
    </source>
</evidence>
<evidence type="ECO:0000256" key="5">
    <source>
        <dbReference type="SAM" id="MobiDB-lite"/>
    </source>
</evidence>
<dbReference type="HAMAP" id="MF_03009">
    <property type="entry name" value="eIF3j"/>
    <property type="match status" value="1"/>
</dbReference>
<dbReference type="GO" id="GO:0003743">
    <property type="term" value="F:translation initiation factor activity"/>
    <property type="evidence" value="ECO:0007669"/>
    <property type="project" value="UniProtKB-UniRule"/>
</dbReference>
<dbReference type="GO" id="GO:0005852">
    <property type="term" value="C:eukaryotic translation initiation factor 3 complex"/>
    <property type="evidence" value="ECO:0007669"/>
    <property type="project" value="UniProtKB-UniRule"/>
</dbReference>
<proteinExistence type="inferred from homology"/>
<comment type="subunit">
    <text evidence="4">Component of the eukaryotic translation initiation factor 3 (eIF-3) complex.</text>
</comment>
<dbReference type="EMBL" id="JACGWJ010000009">
    <property type="protein sequence ID" value="KAL0398663.1"/>
    <property type="molecule type" value="Genomic_DNA"/>
</dbReference>